<dbReference type="EC" id="2.7.4.9" evidence="2 11"/>
<comment type="similarity">
    <text evidence="1 11">Belongs to the thymidylate kinase family.</text>
</comment>
<protein>
    <recommendedName>
        <fullName evidence="3 11">Probable thymidylate kinase</fullName>
        <ecNumber evidence="2 11">2.7.4.9</ecNumber>
    </recommendedName>
    <alternativeName>
        <fullName evidence="9 11">dTMP kinase</fullName>
    </alternativeName>
</protein>
<gene>
    <name evidence="11 13" type="primary">tmk</name>
    <name evidence="13" type="ORF">L6E24_10035</name>
</gene>
<dbReference type="SUPFAM" id="SSF52540">
    <property type="entry name" value="P-loop containing nucleoside triphosphate hydrolases"/>
    <property type="match status" value="1"/>
</dbReference>
<evidence type="ECO:0000256" key="2">
    <source>
        <dbReference type="ARBA" id="ARBA00012980"/>
    </source>
</evidence>
<accession>A0A9E7PMN6</accession>
<keyword evidence="4 11" id="KW-0808">Transferase</keyword>
<dbReference type="GO" id="GO:0006235">
    <property type="term" value="P:dTTP biosynthetic process"/>
    <property type="evidence" value="ECO:0007669"/>
    <property type="project" value="UniProtKB-UniRule"/>
</dbReference>
<dbReference type="PANTHER" id="PTHR10344:SF4">
    <property type="entry name" value="UMP-CMP KINASE 2, MITOCHONDRIAL"/>
    <property type="match status" value="1"/>
</dbReference>
<evidence type="ECO:0000256" key="1">
    <source>
        <dbReference type="ARBA" id="ARBA00009776"/>
    </source>
</evidence>
<evidence type="ECO:0000256" key="4">
    <source>
        <dbReference type="ARBA" id="ARBA00022679"/>
    </source>
</evidence>
<dbReference type="InterPro" id="IPR018094">
    <property type="entry name" value="Thymidylate_kinase"/>
</dbReference>
<dbReference type="Proteomes" id="UP001060368">
    <property type="component" value="Chromosome"/>
</dbReference>
<dbReference type="GO" id="GO:0006233">
    <property type="term" value="P:dTDP biosynthetic process"/>
    <property type="evidence" value="ECO:0007669"/>
    <property type="project" value="InterPro"/>
</dbReference>
<feature type="binding site" evidence="11">
    <location>
        <begin position="7"/>
        <end position="14"/>
    </location>
    <ligand>
        <name>ATP</name>
        <dbReference type="ChEBI" id="CHEBI:30616"/>
    </ligand>
</feature>
<evidence type="ECO:0000256" key="7">
    <source>
        <dbReference type="ARBA" id="ARBA00022777"/>
    </source>
</evidence>
<dbReference type="KEGG" id="mend:L6E24_10035"/>
<dbReference type="GO" id="GO:0006227">
    <property type="term" value="P:dUDP biosynthetic process"/>
    <property type="evidence" value="ECO:0007669"/>
    <property type="project" value="TreeGrafter"/>
</dbReference>
<name>A0A9E7PMN6_9EURY</name>
<proteinExistence type="inferred from homology"/>
<reference evidence="13" key="1">
    <citation type="submission" date="2022-04" db="EMBL/GenBank/DDBJ databases">
        <title>Complete genome of Methanoplanus endosymbiosus DSM 3599.</title>
        <authorList>
            <person name="Chen S.-C."/>
            <person name="You Y.-T."/>
            <person name="Zhou Y.-Z."/>
            <person name="Lai M.-C."/>
        </authorList>
    </citation>
    <scope>NUCLEOTIDE SEQUENCE</scope>
    <source>
        <strain evidence="13">DSM 3599</strain>
    </source>
</reference>
<dbReference type="InterPro" id="IPR039430">
    <property type="entry name" value="Thymidylate_kin-like_dom"/>
</dbReference>
<sequence>MLITIEGIDGSGKSSLLNGLKEELSDLDVIYTREPGSTWIGEQVRRGIAENIDPVAEALLFCADHAAHLGEVIRPSLKDNKIIISDRYTDSRFAYQAVTLKKILPEPMKWLKEVHEGWTIKPDRTFLLVLPVEEALIRLKKDRDKPEHFECGNVLEEVLNNYLEIAETDPERFILIDALKNKEEIIKFVADCIRQMPHKQKKYL</sequence>
<evidence type="ECO:0000256" key="9">
    <source>
        <dbReference type="ARBA" id="ARBA00029962"/>
    </source>
</evidence>
<evidence type="ECO:0000256" key="5">
    <source>
        <dbReference type="ARBA" id="ARBA00022727"/>
    </source>
</evidence>
<dbReference type="GO" id="GO:0005737">
    <property type="term" value="C:cytoplasm"/>
    <property type="evidence" value="ECO:0007669"/>
    <property type="project" value="TreeGrafter"/>
</dbReference>
<dbReference type="EMBL" id="CP096115">
    <property type="protein sequence ID" value="UUX91706.1"/>
    <property type="molecule type" value="Genomic_DNA"/>
</dbReference>
<keyword evidence="5 11" id="KW-0545">Nucleotide biosynthesis</keyword>
<dbReference type="HAMAP" id="MF_00165">
    <property type="entry name" value="Thymidylate_kinase"/>
    <property type="match status" value="1"/>
</dbReference>
<dbReference type="CDD" id="cd01672">
    <property type="entry name" value="TMPK"/>
    <property type="match status" value="1"/>
</dbReference>
<evidence type="ECO:0000256" key="3">
    <source>
        <dbReference type="ARBA" id="ARBA00013355"/>
    </source>
</evidence>
<evidence type="ECO:0000256" key="10">
    <source>
        <dbReference type="ARBA" id="ARBA00048743"/>
    </source>
</evidence>
<evidence type="ECO:0000256" key="11">
    <source>
        <dbReference type="HAMAP-Rule" id="MF_00165"/>
    </source>
</evidence>
<evidence type="ECO:0000313" key="13">
    <source>
        <dbReference type="EMBL" id="UUX91706.1"/>
    </source>
</evidence>
<keyword evidence="6 11" id="KW-0547">Nucleotide-binding</keyword>
<keyword evidence="7 11" id="KW-0418">Kinase</keyword>
<comment type="catalytic activity">
    <reaction evidence="10 11">
        <text>dTMP + ATP = dTDP + ADP</text>
        <dbReference type="Rhea" id="RHEA:13517"/>
        <dbReference type="ChEBI" id="CHEBI:30616"/>
        <dbReference type="ChEBI" id="CHEBI:58369"/>
        <dbReference type="ChEBI" id="CHEBI:63528"/>
        <dbReference type="ChEBI" id="CHEBI:456216"/>
        <dbReference type="EC" id="2.7.4.9"/>
    </reaction>
</comment>
<dbReference type="InterPro" id="IPR027417">
    <property type="entry name" value="P-loop_NTPase"/>
</dbReference>
<dbReference type="RefSeq" id="WP_257741859.1">
    <property type="nucleotide sequence ID" value="NZ_CP096115.1"/>
</dbReference>
<evidence type="ECO:0000256" key="6">
    <source>
        <dbReference type="ARBA" id="ARBA00022741"/>
    </source>
</evidence>
<keyword evidence="14" id="KW-1185">Reference proteome</keyword>
<dbReference type="GO" id="GO:0004798">
    <property type="term" value="F:dTMP kinase activity"/>
    <property type="evidence" value="ECO:0007669"/>
    <property type="project" value="UniProtKB-UniRule"/>
</dbReference>
<evidence type="ECO:0000313" key="14">
    <source>
        <dbReference type="Proteomes" id="UP001060368"/>
    </source>
</evidence>
<feature type="domain" description="Thymidylate kinase-like" evidence="12">
    <location>
        <begin position="5"/>
        <end position="185"/>
    </location>
</feature>
<dbReference type="Pfam" id="PF02223">
    <property type="entry name" value="Thymidylate_kin"/>
    <property type="match status" value="1"/>
</dbReference>
<dbReference type="NCBIfam" id="TIGR00041">
    <property type="entry name" value="DTMP_kinase"/>
    <property type="match status" value="1"/>
</dbReference>
<organism evidence="13 14">
    <name type="scientific">Methanoplanus endosymbiosus</name>
    <dbReference type="NCBI Taxonomy" id="33865"/>
    <lineage>
        <taxon>Archaea</taxon>
        <taxon>Methanobacteriati</taxon>
        <taxon>Methanobacteriota</taxon>
        <taxon>Stenosarchaea group</taxon>
        <taxon>Methanomicrobia</taxon>
        <taxon>Methanomicrobiales</taxon>
        <taxon>Methanomicrobiaceae</taxon>
        <taxon>Methanoplanus</taxon>
    </lineage>
</organism>
<dbReference type="PANTHER" id="PTHR10344">
    <property type="entry name" value="THYMIDYLATE KINASE"/>
    <property type="match status" value="1"/>
</dbReference>
<evidence type="ECO:0000256" key="8">
    <source>
        <dbReference type="ARBA" id="ARBA00022840"/>
    </source>
</evidence>
<dbReference type="GO" id="GO:0005524">
    <property type="term" value="F:ATP binding"/>
    <property type="evidence" value="ECO:0007669"/>
    <property type="project" value="UniProtKB-UniRule"/>
</dbReference>
<dbReference type="AlphaFoldDB" id="A0A9E7PMN6"/>
<dbReference type="Gene3D" id="3.40.50.300">
    <property type="entry name" value="P-loop containing nucleotide triphosphate hydrolases"/>
    <property type="match status" value="1"/>
</dbReference>
<evidence type="ECO:0000259" key="12">
    <source>
        <dbReference type="Pfam" id="PF02223"/>
    </source>
</evidence>
<dbReference type="GeneID" id="74308042"/>
<keyword evidence="8 11" id="KW-0067">ATP-binding</keyword>